<keyword evidence="3" id="KW-1185">Reference proteome</keyword>
<dbReference type="AlphaFoldDB" id="A0A918AIG4"/>
<dbReference type="EMBL" id="BMRG01000003">
    <property type="protein sequence ID" value="GGP46483.1"/>
    <property type="molecule type" value="Genomic_DNA"/>
</dbReference>
<evidence type="ECO:0000313" key="3">
    <source>
        <dbReference type="Proteomes" id="UP000639606"/>
    </source>
</evidence>
<reference evidence="2" key="2">
    <citation type="submission" date="2020-09" db="EMBL/GenBank/DDBJ databases">
        <authorList>
            <person name="Sun Q."/>
            <person name="Ohkuma M."/>
        </authorList>
    </citation>
    <scope>NUCLEOTIDE SEQUENCE</scope>
    <source>
        <strain evidence="2">JCM 3313</strain>
    </source>
</reference>
<reference evidence="2" key="1">
    <citation type="journal article" date="2014" name="Int. J. Syst. Evol. Microbiol.">
        <title>Complete genome sequence of Corynebacterium casei LMG S-19264T (=DSM 44701T), isolated from a smear-ripened cheese.</title>
        <authorList>
            <consortium name="US DOE Joint Genome Institute (JGI-PGF)"/>
            <person name="Walter F."/>
            <person name="Albersmeier A."/>
            <person name="Kalinowski J."/>
            <person name="Ruckert C."/>
        </authorList>
    </citation>
    <scope>NUCLEOTIDE SEQUENCE</scope>
    <source>
        <strain evidence="2">JCM 3313</strain>
    </source>
</reference>
<dbReference type="InterPro" id="IPR001447">
    <property type="entry name" value="Arylamine_N-AcTrfase"/>
</dbReference>
<evidence type="ECO:0000256" key="1">
    <source>
        <dbReference type="ARBA" id="ARBA00006547"/>
    </source>
</evidence>
<dbReference type="Proteomes" id="UP000639606">
    <property type="component" value="Unassembled WGS sequence"/>
</dbReference>
<evidence type="ECO:0000313" key="2">
    <source>
        <dbReference type="EMBL" id="GGP46483.1"/>
    </source>
</evidence>
<dbReference type="GO" id="GO:0016407">
    <property type="term" value="F:acetyltransferase activity"/>
    <property type="evidence" value="ECO:0007669"/>
    <property type="project" value="InterPro"/>
</dbReference>
<proteinExistence type="inferred from homology"/>
<dbReference type="PANTHER" id="PTHR11786">
    <property type="entry name" value="N-HYDROXYARYLAMINE O-ACETYLTRANSFERASE"/>
    <property type="match status" value="1"/>
</dbReference>
<name>A0A918AIG4_9PSEU</name>
<comment type="caution">
    <text evidence="2">The sequence shown here is derived from an EMBL/GenBank/DDBJ whole genome shotgun (WGS) entry which is preliminary data.</text>
</comment>
<dbReference type="Gene3D" id="2.40.128.150">
    <property type="entry name" value="Cysteine proteinases"/>
    <property type="match status" value="1"/>
</dbReference>
<organism evidence="2 3">
    <name type="scientific">Saccharothrix coeruleofusca</name>
    <dbReference type="NCBI Taxonomy" id="33919"/>
    <lineage>
        <taxon>Bacteria</taxon>
        <taxon>Bacillati</taxon>
        <taxon>Actinomycetota</taxon>
        <taxon>Actinomycetes</taxon>
        <taxon>Pseudonocardiales</taxon>
        <taxon>Pseudonocardiaceae</taxon>
        <taxon>Saccharothrix</taxon>
    </lineage>
</organism>
<dbReference type="InterPro" id="IPR038765">
    <property type="entry name" value="Papain-like_cys_pep_sf"/>
</dbReference>
<gene>
    <name evidence="2" type="primary">nat</name>
    <name evidence="2" type="ORF">GCM10010185_17700</name>
</gene>
<dbReference type="SUPFAM" id="SSF54001">
    <property type="entry name" value="Cysteine proteinases"/>
    <property type="match status" value="1"/>
</dbReference>
<comment type="similarity">
    <text evidence="1">Belongs to the arylamine N-acetyltransferase family.</text>
</comment>
<dbReference type="PANTHER" id="PTHR11786:SF0">
    <property type="entry name" value="ARYLAMINE N-ACETYLTRANSFERASE 4-RELATED"/>
    <property type="match status" value="1"/>
</dbReference>
<sequence length="283" mass="30828">MRILDVPAFLRRLGVTEAEPPGVAALGRLHRAFVERVPYEAVEIQLGRLTPLDPLVSADRIVRLRRGGYCFHLNGALAELLRALGYRVALHPGGVQGHPDSPAGVGHGHLALTVRDLPDSDEVWLVDAGMGDGPHSPLPLREGVHRQGPFTFRLRRSEVTDGWRFDHDPRGGFHGMDFSTATARMADFADKHLELSTSPESGFVRTFGVLRVDGGGRDVLRALTLSRISGTTTSTVLEREADWSAALADVFGLTFPAHERKILWAKAVAQHEAHVSPTVNPSS</sequence>
<accession>A0A918AIG4</accession>
<protein>
    <submittedName>
        <fullName evidence="2">Arylamine N-acetyltransferase</fullName>
    </submittedName>
</protein>
<dbReference type="Gene3D" id="3.30.2140.10">
    <property type="entry name" value="Arylamine N-acetyltransferase"/>
    <property type="match status" value="1"/>
</dbReference>
<dbReference type="Pfam" id="PF00797">
    <property type="entry name" value="Acetyltransf_2"/>
    <property type="match status" value="1"/>
</dbReference>